<protein>
    <submittedName>
        <fullName evidence="4">Response regulator transcription factor</fullName>
    </submittedName>
</protein>
<evidence type="ECO:0000313" key="4">
    <source>
        <dbReference type="EMBL" id="MBO3117392.1"/>
    </source>
</evidence>
<dbReference type="Gene3D" id="3.40.50.2300">
    <property type="match status" value="1"/>
</dbReference>
<comment type="caution">
    <text evidence="4">The sequence shown here is derived from an EMBL/GenBank/DDBJ whole genome shotgun (WGS) entry which is preliminary data.</text>
</comment>
<keyword evidence="5" id="KW-1185">Reference proteome</keyword>
<dbReference type="PROSITE" id="PS50110">
    <property type="entry name" value="RESPONSE_REGULATORY"/>
    <property type="match status" value="1"/>
</dbReference>
<feature type="modified residue" description="4-aspartylphosphate" evidence="1">
    <location>
        <position position="53"/>
    </location>
</feature>
<dbReference type="Pfam" id="PF04397">
    <property type="entry name" value="LytTR"/>
    <property type="match status" value="1"/>
</dbReference>
<dbReference type="SUPFAM" id="SSF52172">
    <property type="entry name" value="CheY-like"/>
    <property type="match status" value="1"/>
</dbReference>
<accession>A0ABS3T3R5</accession>
<evidence type="ECO:0000313" key="5">
    <source>
        <dbReference type="Proteomes" id="UP000676776"/>
    </source>
</evidence>
<dbReference type="PANTHER" id="PTHR37299">
    <property type="entry name" value="TRANSCRIPTIONAL REGULATOR-RELATED"/>
    <property type="match status" value="1"/>
</dbReference>
<feature type="domain" description="Response regulatory" evidence="2">
    <location>
        <begin position="2"/>
        <end position="113"/>
    </location>
</feature>
<gene>
    <name evidence="4" type="ORF">J4050_11575</name>
</gene>
<organism evidence="4 5">
    <name type="scientific">Winogradskyella pelagia</name>
    <dbReference type="NCBI Taxonomy" id="2819984"/>
    <lineage>
        <taxon>Bacteria</taxon>
        <taxon>Pseudomonadati</taxon>
        <taxon>Bacteroidota</taxon>
        <taxon>Flavobacteriia</taxon>
        <taxon>Flavobacteriales</taxon>
        <taxon>Flavobacteriaceae</taxon>
        <taxon>Winogradskyella</taxon>
    </lineage>
</organism>
<dbReference type="PROSITE" id="PS50930">
    <property type="entry name" value="HTH_LYTTR"/>
    <property type="match status" value="1"/>
</dbReference>
<dbReference type="InterPro" id="IPR011006">
    <property type="entry name" value="CheY-like_superfamily"/>
</dbReference>
<dbReference type="PANTHER" id="PTHR37299:SF1">
    <property type="entry name" value="STAGE 0 SPORULATION PROTEIN A HOMOLOG"/>
    <property type="match status" value="1"/>
</dbReference>
<sequence>MTCIIIDDEPLAVDLLESYVSKIEDLDLVGSFNNPLDALKLLRKATVDILFLDIQMPEITGVEFKKIINPDIKVIFTTAYSEYAIESYDLNALDYLLKPITFQRFLQAVEKVKEKATQPTTEARPDYIFVKTEYRHQKIPFSDMLYLKGLSDYVAIQTKDAKVLTLQNMKDFERNLPKSKFIRVHKSYIVGIEHIEFIERNRIVINGDYIPIGATYKEAFWKRINQDN</sequence>
<keyword evidence="1" id="KW-0597">Phosphoprotein</keyword>
<evidence type="ECO:0000259" key="3">
    <source>
        <dbReference type="PROSITE" id="PS50930"/>
    </source>
</evidence>
<reference evidence="4 5" key="1">
    <citation type="submission" date="2021-03" db="EMBL/GenBank/DDBJ databases">
        <title>Winogradskyella sp. nov., isolated from costal sediment.</title>
        <authorList>
            <person name="Gao C."/>
        </authorList>
    </citation>
    <scope>NUCLEOTIDE SEQUENCE [LARGE SCALE GENOMIC DNA]</scope>
    <source>
        <strain evidence="4 5">DF17</strain>
    </source>
</reference>
<evidence type="ECO:0000256" key="1">
    <source>
        <dbReference type="PROSITE-ProRule" id="PRU00169"/>
    </source>
</evidence>
<evidence type="ECO:0000259" key="2">
    <source>
        <dbReference type="PROSITE" id="PS50110"/>
    </source>
</evidence>
<dbReference type="InterPro" id="IPR007492">
    <property type="entry name" value="LytTR_DNA-bd_dom"/>
</dbReference>
<dbReference type="Pfam" id="PF00072">
    <property type="entry name" value="Response_reg"/>
    <property type="match status" value="1"/>
</dbReference>
<proteinExistence type="predicted"/>
<dbReference type="Gene3D" id="2.40.50.1020">
    <property type="entry name" value="LytTr DNA-binding domain"/>
    <property type="match status" value="1"/>
</dbReference>
<dbReference type="InterPro" id="IPR046947">
    <property type="entry name" value="LytR-like"/>
</dbReference>
<dbReference type="SMART" id="SM00850">
    <property type="entry name" value="LytTR"/>
    <property type="match status" value="1"/>
</dbReference>
<dbReference type="SMART" id="SM00448">
    <property type="entry name" value="REC"/>
    <property type="match status" value="1"/>
</dbReference>
<dbReference type="EMBL" id="JAGEVF010000009">
    <property type="protein sequence ID" value="MBO3117392.1"/>
    <property type="molecule type" value="Genomic_DNA"/>
</dbReference>
<name>A0ABS3T3R5_9FLAO</name>
<dbReference type="RefSeq" id="WP_208154745.1">
    <property type="nucleotide sequence ID" value="NZ_JAGEVF010000009.1"/>
</dbReference>
<feature type="domain" description="HTH LytTR-type" evidence="3">
    <location>
        <begin position="138"/>
        <end position="226"/>
    </location>
</feature>
<dbReference type="Proteomes" id="UP000676776">
    <property type="component" value="Unassembled WGS sequence"/>
</dbReference>
<dbReference type="InterPro" id="IPR001789">
    <property type="entry name" value="Sig_transdc_resp-reg_receiver"/>
</dbReference>